<dbReference type="GO" id="GO:0008810">
    <property type="term" value="F:cellulase activity"/>
    <property type="evidence" value="ECO:0007669"/>
    <property type="project" value="UniProtKB-EC"/>
</dbReference>
<dbReference type="InterPro" id="IPR008928">
    <property type="entry name" value="6-hairpin_glycosidase_sf"/>
</dbReference>
<dbReference type="EC" id="3.2.1.4" evidence="3"/>
<keyword evidence="8" id="KW-0614">Plasmid</keyword>
<accession>A0A291M3G7</accession>
<evidence type="ECO:0000256" key="1">
    <source>
        <dbReference type="ARBA" id="ARBA00000966"/>
    </source>
</evidence>
<gene>
    <name evidence="8" type="ORF">CBW24_15370</name>
</gene>
<comment type="catalytic activity">
    <reaction evidence="1">
        <text>Endohydrolysis of (1-&gt;4)-beta-D-glucosidic linkages in cellulose, lichenin and cereal beta-D-glucans.</text>
        <dbReference type="EC" id="3.2.1.4"/>
    </reaction>
</comment>
<comment type="similarity">
    <text evidence="2">Belongs to the glycosyl hydrolase 8 (cellulase D) family.</text>
</comment>
<dbReference type="KEGG" id="cmag:CBW24_15370"/>
<dbReference type="AlphaFoldDB" id="A0A291M3G7"/>
<keyword evidence="9" id="KW-1185">Reference proteome</keyword>
<geneLocation type="plasmid" evidence="9">
    <name>pdy25-a</name>
</geneLocation>
<evidence type="ECO:0000256" key="3">
    <source>
        <dbReference type="ARBA" id="ARBA00012601"/>
    </source>
</evidence>
<dbReference type="PRINTS" id="PR00735">
    <property type="entry name" value="GLHYDRLASE8"/>
</dbReference>
<dbReference type="SUPFAM" id="SSF48208">
    <property type="entry name" value="Six-hairpin glycosidases"/>
    <property type="match status" value="1"/>
</dbReference>
<name>A0A291M3G7_9RHOB</name>
<keyword evidence="4" id="KW-0378">Hydrolase</keyword>
<evidence type="ECO:0000256" key="4">
    <source>
        <dbReference type="ARBA" id="ARBA00022801"/>
    </source>
</evidence>
<proteinExistence type="inferred from homology"/>
<keyword evidence="6" id="KW-0326">Glycosidase</keyword>
<protein>
    <recommendedName>
        <fullName evidence="3">cellulase</fullName>
        <ecNumber evidence="3">3.2.1.4</ecNumber>
    </recommendedName>
</protein>
<sequence length="354" mass="38115">MIGRRRMLSGAVMAGVAGLTPLTLRAARPDAPDWQRWKARFLRPEGRVVDALQGEASHSEGQAYGLLLAQAQGDHEAFERIEAWTRDHLLVRGNSLMGWRWQPQAQPAVPDARTATDGDLIRGWALLRAARDSGRGWHREAAVRIARDLSIHALTGDPRAPAEPLLMPRAAPEGLAPPEEGVLVNPSYYLSRALRELGEAAGLPVLIRAADHGESLLAELAGQGRLPDWTRVTVTGAGPAPGYHWHLGYDALRIPLYLLWSGRGGHPAVARARALFAQVAGDLPAGHVPVRLDEAGRLSETSDYAGYRALWLPLLDGPQRAALGPLRDGAGGDGQPYYPATLDLLATVAARETG</sequence>
<evidence type="ECO:0000256" key="6">
    <source>
        <dbReference type="ARBA" id="ARBA00023295"/>
    </source>
</evidence>
<dbReference type="GO" id="GO:0030245">
    <property type="term" value="P:cellulose catabolic process"/>
    <property type="evidence" value="ECO:0007669"/>
    <property type="project" value="UniProtKB-KW"/>
</dbReference>
<keyword evidence="7" id="KW-0624">Polysaccharide degradation</keyword>
<reference evidence="8 9" key="1">
    <citation type="submission" date="2017-05" db="EMBL/GenBank/DDBJ databases">
        <title>Comparative genomic and metabolic analysis of manganese-oxidizing mechanisms in Celeribater manganoxidans DY25T: its adaption to the environment of polymetallic nodule.</title>
        <authorList>
            <person name="Wang X."/>
        </authorList>
    </citation>
    <scope>NUCLEOTIDE SEQUENCE [LARGE SCALE GENOMIC DNA]</scope>
    <source>
        <strain evidence="8 9">DY25</strain>
        <plasmid evidence="9">pdy25-a</plasmid>
    </source>
</reference>
<evidence type="ECO:0000313" key="8">
    <source>
        <dbReference type="EMBL" id="ATI43533.1"/>
    </source>
</evidence>
<dbReference type="Pfam" id="PF01270">
    <property type="entry name" value="Glyco_hydro_8"/>
    <property type="match status" value="1"/>
</dbReference>
<evidence type="ECO:0000256" key="2">
    <source>
        <dbReference type="ARBA" id="ARBA00009209"/>
    </source>
</evidence>
<evidence type="ECO:0000313" key="9">
    <source>
        <dbReference type="Proteomes" id="UP000219050"/>
    </source>
</evidence>
<dbReference type="InterPro" id="IPR012341">
    <property type="entry name" value="6hp_glycosidase-like_sf"/>
</dbReference>
<dbReference type="RefSeq" id="WP_232530344.1">
    <property type="nucleotide sequence ID" value="NZ_CP021405.1"/>
</dbReference>
<keyword evidence="5" id="KW-0136">Cellulose degradation</keyword>
<keyword evidence="7" id="KW-0119">Carbohydrate metabolism</keyword>
<dbReference type="Proteomes" id="UP000219050">
    <property type="component" value="Plasmid pDY25-A"/>
</dbReference>
<dbReference type="InterPro" id="IPR002037">
    <property type="entry name" value="Glyco_hydro_8"/>
</dbReference>
<dbReference type="EMBL" id="CP021405">
    <property type="protein sequence ID" value="ATI43533.1"/>
    <property type="molecule type" value="Genomic_DNA"/>
</dbReference>
<dbReference type="Gene3D" id="1.50.10.10">
    <property type="match status" value="1"/>
</dbReference>
<organism evidence="8 9">
    <name type="scientific">Pacificitalea manganoxidans</name>
    <dbReference type="NCBI Taxonomy" id="1411902"/>
    <lineage>
        <taxon>Bacteria</taxon>
        <taxon>Pseudomonadati</taxon>
        <taxon>Pseudomonadota</taxon>
        <taxon>Alphaproteobacteria</taxon>
        <taxon>Rhodobacterales</taxon>
        <taxon>Paracoccaceae</taxon>
        <taxon>Pacificitalea</taxon>
    </lineage>
</organism>
<evidence type="ECO:0000256" key="5">
    <source>
        <dbReference type="ARBA" id="ARBA00023001"/>
    </source>
</evidence>
<evidence type="ECO:0000256" key="7">
    <source>
        <dbReference type="ARBA" id="ARBA00023326"/>
    </source>
</evidence>